<dbReference type="HOGENOM" id="CLU_1054015_0_0_1"/>
<accession>F4RI91</accession>
<dbReference type="eggNOG" id="ENOG502S3R6">
    <property type="taxonomic scope" value="Eukaryota"/>
</dbReference>
<gene>
    <name evidence="2" type="ORF">MELLADRAFT_62280</name>
</gene>
<feature type="region of interest" description="Disordered" evidence="1">
    <location>
        <begin position="230"/>
        <end position="264"/>
    </location>
</feature>
<name>F4RI91_MELLP</name>
<feature type="compositionally biased region" description="Low complexity" evidence="1">
    <location>
        <begin position="243"/>
        <end position="256"/>
    </location>
</feature>
<dbReference type="GeneID" id="18929872"/>
<dbReference type="VEuPathDB" id="FungiDB:MELLADRAFT_62280"/>
<dbReference type="RefSeq" id="XP_007408770.1">
    <property type="nucleotide sequence ID" value="XM_007408708.1"/>
</dbReference>
<dbReference type="KEGG" id="mlr:MELLADRAFT_62280"/>
<feature type="compositionally biased region" description="Polar residues" evidence="1">
    <location>
        <begin position="67"/>
        <end position="77"/>
    </location>
</feature>
<keyword evidence="3" id="KW-1185">Reference proteome</keyword>
<dbReference type="Proteomes" id="UP000001072">
    <property type="component" value="Unassembled WGS sequence"/>
</dbReference>
<proteinExistence type="predicted"/>
<evidence type="ECO:0000256" key="1">
    <source>
        <dbReference type="SAM" id="MobiDB-lite"/>
    </source>
</evidence>
<dbReference type="EMBL" id="GL883102">
    <property type="protein sequence ID" value="EGG08005.1"/>
    <property type="molecule type" value="Genomic_DNA"/>
</dbReference>
<feature type="region of interest" description="Disordered" evidence="1">
    <location>
        <begin position="60"/>
        <end position="82"/>
    </location>
</feature>
<evidence type="ECO:0000313" key="2">
    <source>
        <dbReference type="EMBL" id="EGG08005.1"/>
    </source>
</evidence>
<reference evidence="3" key="1">
    <citation type="journal article" date="2011" name="Proc. Natl. Acad. Sci. U.S.A.">
        <title>Obligate biotrophy features unraveled by the genomic analysis of rust fungi.</title>
        <authorList>
            <person name="Duplessis S."/>
            <person name="Cuomo C.A."/>
            <person name="Lin Y.-C."/>
            <person name="Aerts A."/>
            <person name="Tisserant E."/>
            <person name="Veneault-Fourrey C."/>
            <person name="Joly D.L."/>
            <person name="Hacquard S."/>
            <person name="Amselem J."/>
            <person name="Cantarel B.L."/>
            <person name="Chiu R."/>
            <person name="Coutinho P.M."/>
            <person name="Feau N."/>
            <person name="Field M."/>
            <person name="Frey P."/>
            <person name="Gelhaye E."/>
            <person name="Goldberg J."/>
            <person name="Grabherr M.G."/>
            <person name="Kodira C.D."/>
            <person name="Kohler A."/>
            <person name="Kuees U."/>
            <person name="Lindquist E.A."/>
            <person name="Lucas S.M."/>
            <person name="Mago R."/>
            <person name="Mauceli E."/>
            <person name="Morin E."/>
            <person name="Murat C."/>
            <person name="Pangilinan J.L."/>
            <person name="Park R."/>
            <person name="Pearson M."/>
            <person name="Quesneville H."/>
            <person name="Rouhier N."/>
            <person name="Sakthikumar S."/>
            <person name="Salamov A.A."/>
            <person name="Schmutz J."/>
            <person name="Selles B."/>
            <person name="Shapiro H."/>
            <person name="Tanguay P."/>
            <person name="Tuskan G.A."/>
            <person name="Henrissat B."/>
            <person name="Van de Peer Y."/>
            <person name="Rouze P."/>
            <person name="Ellis J.G."/>
            <person name="Dodds P.N."/>
            <person name="Schein J.E."/>
            <person name="Zhong S."/>
            <person name="Hamelin R.C."/>
            <person name="Grigoriev I.V."/>
            <person name="Szabo L.J."/>
            <person name="Martin F."/>
        </authorList>
    </citation>
    <scope>NUCLEOTIDE SEQUENCE [LARGE SCALE GENOMIC DNA]</scope>
    <source>
        <strain evidence="3">98AG31 / pathotype 3-4-7</strain>
    </source>
</reference>
<dbReference type="OrthoDB" id="2511580at2759"/>
<evidence type="ECO:0000313" key="3">
    <source>
        <dbReference type="Proteomes" id="UP000001072"/>
    </source>
</evidence>
<dbReference type="AlphaFoldDB" id="F4RI91"/>
<organism evidence="3">
    <name type="scientific">Melampsora larici-populina (strain 98AG31 / pathotype 3-4-7)</name>
    <name type="common">Poplar leaf rust fungus</name>
    <dbReference type="NCBI Taxonomy" id="747676"/>
    <lineage>
        <taxon>Eukaryota</taxon>
        <taxon>Fungi</taxon>
        <taxon>Dikarya</taxon>
        <taxon>Basidiomycota</taxon>
        <taxon>Pucciniomycotina</taxon>
        <taxon>Pucciniomycetes</taxon>
        <taxon>Pucciniales</taxon>
        <taxon>Melampsoraceae</taxon>
        <taxon>Melampsora</taxon>
    </lineage>
</organism>
<protein>
    <submittedName>
        <fullName evidence="2">Secreted protein</fullName>
    </submittedName>
</protein>
<sequence length="264" mass="29253">MYMPKVFVLIGFFVCASSCLMAGIILQRSERLVTVNQQKPQDAIYNAASTPYPNYLSPANPMEQRYPNGSSKATTSYAPKVDQGRISPEGLETSTYFYPPPPPVGLPALRAMPYPLPSTDTQRHCPARTHPDDLTVTLPSELYLERFTKCGQKIVVEFENVGGQAWSGPKNNITLTLINAFDSQRRTEIGRTLMLSEKAWKEVTGNAVINKFESWPVKYFFVVSERDDKGQVNENGESESDGNSTTVYGSNNSSSSDDPRTSNS</sequence>
<dbReference type="InParanoid" id="F4RI91"/>